<dbReference type="InterPro" id="IPR045866">
    <property type="entry name" value="FAM210A/B-like"/>
</dbReference>
<keyword evidence="2" id="KW-0472">Membrane</keyword>
<dbReference type="PANTHER" id="PTHR21377:SF0">
    <property type="entry name" value="PROTEIN FAM210B, MITOCHONDRIAL"/>
    <property type="match status" value="1"/>
</dbReference>
<evidence type="ECO:0000313" key="5">
    <source>
        <dbReference type="Proteomes" id="UP000070544"/>
    </source>
</evidence>
<feature type="transmembrane region" description="Helical" evidence="2">
    <location>
        <begin position="118"/>
        <end position="141"/>
    </location>
</feature>
<dbReference type="PANTHER" id="PTHR21377">
    <property type="entry name" value="PROTEIN FAM210B, MITOCHONDRIAL"/>
    <property type="match status" value="1"/>
</dbReference>
<name>A0A139AGL6_GONPJ</name>
<evidence type="ECO:0000256" key="2">
    <source>
        <dbReference type="SAM" id="Phobius"/>
    </source>
</evidence>
<dbReference type="EMBL" id="KQ965758">
    <property type="protein sequence ID" value="KXS15927.1"/>
    <property type="molecule type" value="Genomic_DNA"/>
</dbReference>
<evidence type="ECO:0000313" key="4">
    <source>
        <dbReference type="EMBL" id="KXS15927.1"/>
    </source>
</evidence>
<dbReference type="OrthoDB" id="10253744at2759"/>
<accession>A0A139AGL6</accession>
<keyword evidence="2" id="KW-0812">Transmembrane</keyword>
<dbReference type="Proteomes" id="UP000070544">
    <property type="component" value="Unassembled WGS sequence"/>
</dbReference>
<evidence type="ECO:0000256" key="1">
    <source>
        <dbReference type="SAM" id="MobiDB-lite"/>
    </source>
</evidence>
<reference evidence="4 5" key="1">
    <citation type="journal article" date="2015" name="Genome Biol. Evol.">
        <title>Phylogenomic analyses indicate that early fungi evolved digesting cell walls of algal ancestors of land plants.</title>
        <authorList>
            <person name="Chang Y."/>
            <person name="Wang S."/>
            <person name="Sekimoto S."/>
            <person name="Aerts A.L."/>
            <person name="Choi C."/>
            <person name="Clum A."/>
            <person name="LaButti K.M."/>
            <person name="Lindquist E.A."/>
            <person name="Yee Ngan C."/>
            <person name="Ohm R.A."/>
            <person name="Salamov A.A."/>
            <person name="Grigoriev I.V."/>
            <person name="Spatafora J.W."/>
            <person name="Berbee M.L."/>
        </authorList>
    </citation>
    <scope>NUCLEOTIDE SEQUENCE [LARGE SCALE GENOMIC DNA]</scope>
    <source>
        <strain evidence="4 5">JEL478</strain>
    </source>
</reference>
<gene>
    <name evidence="4" type="ORF">M427DRAFT_56233</name>
</gene>
<keyword evidence="2" id="KW-1133">Transmembrane helix</keyword>
<organism evidence="4 5">
    <name type="scientific">Gonapodya prolifera (strain JEL478)</name>
    <name type="common">Monoblepharis prolifera</name>
    <dbReference type="NCBI Taxonomy" id="1344416"/>
    <lineage>
        <taxon>Eukaryota</taxon>
        <taxon>Fungi</taxon>
        <taxon>Fungi incertae sedis</taxon>
        <taxon>Chytridiomycota</taxon>
        <taxon>Chytridiomycota incertae sedis</taxon>
        <taxon>Monoblepharidomycetes</taxon>
        <taxon>Monoblepharidales</taxon>
        <taxon>Gonapodyaceae</taxon>
        <taxon>Gonapodya</taxon>
    </lineage>
</organism>
<feature type="compositionally biased region" description="Polar residues" evidence="1">
    <location>
        <begin position="87"/>
        <end position="102"/>
    </location>
</feature>
<feature type="domain" description="DUF1279" evidence="3">
    <location>
        <begin position="110"/>
        <end position="219"/>
    </location>
</feature>
<keyword evidence="5" id="KW-1185">Reference proteome</keyword>
<sequence length="271" mass="29409">MWSANLLRRSRIGHTTTPLLVKLQPKVLVGPVPRTWTHTANFSGLALSRGALFSPNGLSAHINHLPLRVLPRCSSSSFSAGSVTSSPTIGEAQSLQSPANTSTPPPTGGKFQNLIREYGLIGAFVYATTTFVLFSANYLFIQYSGVDVTPILDKFKEIKGWLTGTAPGDEPQEGDLVEKSADNGKPRPLFNLTTMFMAMALTKVFFPVKLPFVLTVTPYIARWARARGIVVGQQGIGAREAVKEVVRTRKLPQKKATPAGVLPGRRKRKVA</sequence>
<proteinExistence type="predicted"/>
<protein>
    <recommendedName>
        <fullName evidence="3">DUF1279 domain-containing protein</fullName>
    </recommendedName>
</protein>
<dbReference type="InterPro" id="IPR009688">
    <property type="entry name" value="FAM210A/B-like_dom"/>
</dbReference>
<feature type="transmembrane region" description="Helical" evidence="2">
    <location>
        <begin position="189"/>
        <end position="206"/>
    </location>
</feature>
<feature type="region of interest" description="Disordered" evidence="1">
    <location>
        <begin position="84"/>
        <end position="108"/>
    </location>
</feature>
<dbReference type="GO" id="GO:0005739">
    <property type="term" value="C:mitochondrion"/>
    <property type="evidence" value="ECO:0007669"/>
    <property type="project" value="TreeGrafter"/>
</dbReference>
<evidence type="ECO:0000259" key="3">
    <source>
        <dbReference type="Pfam" id="PF06916"/>
    </source>
</evidence>
<feature type="region of interest" description="Disordered" evidence="1">
    <location>
        <begin position="251"/>
        <end position="271"/>
    </location>
</feature>
<dbReference type="AlphaFoldDB" id="A0A139AGL6"/>
<dbReference type="Pfam" id="PF06916">
    <property type="entry name" value="FAM210A-B_dom"/>
    <property type="match status" value="1"/>
</dbReference>